<dbReference type="Proteomes" id="UP001219349">
    <property type="component" value="Chromosome"/>
</dbReference>
<dbReference type="EMBL" id="CP067136">
    <property type="protein sequence ID" value="WCR06202.1"/>
    <property type="molecule type" value="Genomic_DNA"/>
</dbReference>
<organism evidence="1 2">
    <name type="scientific">Paracoccus fistulariae</name>
    <dbReference type="NCBI Taxonomy" id="658446"/>
    <lineage>
        <taxon>Bacteria</taxon>
        <taxon>Pseudomonadati</taxon>
        <taxon>Pseudomonadota</taxon>
        <taxon>Alphaproteobacteria</taxon>
        <taxon>Rhodobacterales</taxon>
        <taxon>Paracoccaceae</taxon>
        <taxon>Paracoccus</taxon>
    </lineage>
</organism>
<accession>A0ABY7SJJ9</accession>
<sequence length="271" mass="29774">MNDLSTTLAPDDPVQACPGNCAEAMARASSEVDRIARMTGLSRARGHPMNTDFIPGEIRRNEAITAAYQQLGKDAPDNWWIRLAGYVSVQGGCAMQRTQDLDAQTGGRLFVDPADALEALGDANITIFSSIYPANKFMSDCGYARLKECVARGEVEVSDDIMAGLELLQKGDLRGAADMIALYEQTEIVQPVYERYPEVFEGIAAAEEFAAGFPPLRALGYDDQSSIAVAYQCTRDPDQIVPLGDLDISNPQDRVRYYRRLMDRMMVVEGL</sequence>
<evidence type="ECO:0000313" key="2">
    <source>
        <dbReference type="Proteomes" id="UP001219349"/>
    </source>
</evidence>
<protein>
    <submittedName>
        <fullName evidence="1">Uncharacterized protein</fullName>
    </submittedName>
</protein>
<dbReference type="InterPro" id="IPR019658">
    <property type="entry name" value="DUF2515"/>
</dbReference>
<name>A0ABY7SJJ9_9RHOB</name>
<dbReference type="Pfam" id="PF10720">
    <property type="entry name" value="DUF2515"/>
    <property type="match status" value="2"/>
</dbReference>
<evidence type="ECO:0000313" key="1">
    <source>
        <dbReference type="EMBL" id="WCR06202.1"/>
    </source>
</evidence>
<proteinExistence type="predicted"/>
<dbReference type="RefSeq" id="WP_271883913.1">
    <property type="nucleotide sequence ID" value="NZ_CP067136.1"/>
</dbReference>
<keyword evidence="2" id="KW-1185">Reference proteome</keyword>
<gene>
    <name evidence="1" type="ORF">JHX87_11945</name>
</gene>
<reference evidence="1 2" key="1">
    <citation type="submission" date="2021-01" db="EMBL/GenBank/DDBJ databases">
        <title>Biogeographic distribution of Paracoccus.</title>
        <authorList>
            <person name="Hollensteiner J."/>
            <person name="Leineberger J."/>
            <person name="Brinkhoff T."/>
            <person name="Daniel R."/>
        </authorList>
    </citation>
    <scope>NUCLEOTIDE SEQUENCE [LARGE SCALE GENOMIC DNA]</scope>
    <source>
        <strain evidence="1 2">KCTC 22803</strain>
    </source>
</reference>